<dbReference type="SUPFAM" id="SSF54523">
    <property type="entry name" value="Pili subunits"/>
    <property type="match status" value="1"/>
</dbReference>
<evidence type="ECO:0000259" key="12">
    <source>
        <dbReference type="Pfam" id="PF12019"/>
    </source>
</evidence>
<dbReference type="InterPro" id="IPR045584">
    <property type="entry name" value="Pilin-like"/>
</dbReference>
<evidence type="ECO:0000256" key="10">
    <source>
        <dbReference type="ARBA" id="ARBA00030775"/>
    </source>
</evidence>
<comment type="subcellular location">
    <subcellularLocation>
        <location evidence="1">Cell inner membrane</location>
        <topology evidence="1">Single-pass membrane protein</topology>
    </subcellularLocation>
</comment>
<keyword evidence="7 11" id="KW-1133">Transmembrane helix</keyword>
<dbReference type="InterPro" id="IPR022346">
    <property type="entry name" value="T2SS_GspH"/>
</dbReference>
<protein>
    <recommendedName>
        <fullName evidence="2">Type II secretion system protein H</fullName>
    </recommendedName>
    <alternativeName>
        <fullName evidence="10">General secretion pathway protein H</fullName>
    </alternativeName>
</protein>
<evidence type="ECO:0000256" key="3">
    <source>
        <dbReference type="ARBA" id="ARBA00022475"/>
    </source>
</evidence>
<accession>A0ABU1YR38</accession>
<evidence type="ECO:0000313" key="13">
    <source>
        <dbReference type="EMBL" id="MDR7271321.1"/>
    </source>
</evidence>
<comment type="similarity">
    <text evidence="9">Belongs to the GSP H family.</text>
</comment>
<evidence type="ECO:0000256" key="9">
    <source>
        <dbReference type="ARBA" id="ARBA00025772"/>
    </source>
</evidence>
<dbReference type="Pfam" id="PF12019">
    <property type="entry name" value="GspH"/>
    <property type="match status" value="1"/>
</dbReference>
<keyword evidence="8 11" id="KW-0472">Membrane</keyword>
<evidence type="ECO:0000256" key="11">
    <source>
        <dbReference type="SAM" id="Phobius"/>
    </source>
</evidence>
<keyword evidence="3" id="KW-1003">Cell membrane</keyword>
<evidence type="ECO:0000256" key="4">
    <source>
        <dbReference type="ARBA" id="ARBA00022481"/>
    </source>
</evidence>
<keyword evidence="14" id="KW-1185">Reference proteome</keyword>
<keyword evidence="5" id="KW-0997">Cell inner membrane</keyword>
<dbReference type="NCBIfam" id="TIGR02532">
    <property type="entry name" value="IV_pilin_GFxxxE"/>
    <property type="match status" value="1"/>
</dbReference>
<gene>
    <name evidence="13" type="ORF">J2X20_003989</name>
</gene>
<reference evidence="13 14" key="1">
    <citation type="submission" date="2023-07" db="EMBL/GenBank/DDBJ databases">
        <title>Sorghum-associated microbial communities from plants grown in Nebraska, USA.</title>
        <authorList>
            <person name="Schachtman D."/>
        </authorList>
    </citation>
    <scope>NUCLEOTIDE SEQUENCE [LARGE SCALE GENOMIC DNA]</scope>
    <source>
        <strain evidence="13 14">BE314</strain>
    </source>
</reference>
<evidence type="ECO:0000256" key="2">
    <source>
        <dbReference type="ARBA" id="ARBA00021549"/>
    </source>
</evidence>
<evidence type="ECO:0000256" key="8">
    <source>
        <dbReference type="ARBA" id="ARBA00023136"/>
    </source>
</evidence>
<keyword evidence="6 11" id="KW-0812">Transmembrane</keyword>
<dbReference type="InterPro" id="IPR012902">
    <property type="entry name" value="N_methyl_site"/>
</dbReference>
<dbReference type="Pfam" id="PF07963">
    <property type="entry name" value="N_methyl"/>
    <property type="match status" value="1"/>
</dbReference>
<proteinExistence type="inferred from homology"/>
<comment type="caution">
    <text evidence="13">The sequence shown here is derived from an EMBL/GenBank/DDBJ whole genome shotgun (WGS) entry which is preliminary data.</text>
</comment>
<feature type="transmembrane region" description="Helical" evidence="11">
    <location>
        <begin position="12"/>
        <end position="34"/>
    </location>
</feature>
<evidence type="ECO:0000256" key="1">
    <source>
        <dbReference type="ARBA" id="ARBA00004377"/>
    </source>
</evidence>
<evidence type="ECO:0000256" key="6">
    <source>
        <dbReference type="ARBA" id="ARBA00022692"/>
    </source>
</evidence>
<feature type="domain" description="General secretion pathway GspH" evidence="12">
    <location>
        <begin position="46"/>
        <end position="160"/>
    </location>
</feature>
<dbReference type="EMBL" id="JAVDXU010000003">
    <property type="protein sequence ID" value="MDR7271321.1"/>
    <property type="molecule type" value="Genomic_DNA"/>
</dbReference>
<evidence type="ECO:0000256" key="5">
    <source>
        <dbReference type="ARBA" id="ARBA00022519"/>
    </source>
</evidence>
<dbReference type="Gene3D" id="3.30.700.10">
    <property type="entry name" value="Glycoprotein, Type 4 Pilin"/>
    <property type="match status" value="1"/>
</dbReference>
<evidence type="ECO:0000256" key="7">
    <source>
        <dbReference type="ARBA" id="ARBA00022989"/>
    </source>
</evidence>
<evidence type="ECO:0000313" key="14">
    <source>
        <dbReference type="Proteomes" id="UP001180453"/>
    </source>
</evidence>
<dbReference type="RefSeq" id="WP_310268354.1">
    <property type="nucleotide sequence ID" value="NZ_JAVDXU010000003.1"/>
</dbReference>
<sequence>MLNRERACGFGLIELMVAVSILAILGAVALPNLVGWIRNARMRTVADALLSGVRLAQAEAQRRMHTVVFFRTDSKNCTTASTASKSGPYWQIRVVPDPLQTDDAAEAVQCGVLTDVSSGVLLSSKSTALCFGGDGRQATLADPGGVGVSCTAVAARYDVTLGPKQPEDRSLRLVVTLAGSIRLCDPDKSASAPDGCR</sequence>
<keyword evidence="4" id="KW-0488">Methylation</keyword>
<organism evidence="13 14">
    <name type="scientific">Roseateles saccharophilus</name>
    <name type="common">Pseudomonas saccharophila</name>
    <dbReference type="NCBI Taxonomy" id="304"/>
    <lineage>
        <taxon>Bacteria</taxon>
        <taxon>Pseudomonadati</taxon>
        <taxon>Pseudomonadota</taxon>
        <taxon>Betaproteobacteria</taxon>
        <taxon>Burkholderiales</taxon>
        <taxon>Sphaerotilaceae</taxon>
        <taxon>Roseateles</taxon>
    </lineage>
</organism>
<dbReference type="Proteomes" id="UP001180453">
    <property type="component" value="Unassembled WGS sequence"/>
</dbReference>
<name>A0ABU1YR38_ROSSA</name>